<keyword evidence="4" id="KW-1185">Reference proteome</keyword>
<evidence type="ECO:0000259" key="1">
    <source>
        <dbReference type="Pfam" id="PF18809"/>
    </source>
</evidence>
<dbReference type="InterPro" id="IPR041092">
    <property type="entry name" value="PBECR1"/>
</dbReference>
<dbReference type="Pfam" id="PF18809">
    <property type="entry name" value="PBECR1"/>
    <property type="match status" value="1"/>
</dbReference>
<evidence type="ECO:0000313" key="3">
    <source>
        <dbReference type="EMBL" id="AFI05074.1"/>
    </source>
</evidence>
<proteinExistence type="predicted"/>
<reference evidence="3 4" key="1">
    <citation type="journal article" date="2013" name="PLoS ONE">
        <title>Sequence Divergence and Conservation in Genomes ofHelicobacter cetorum Strains from a Dolphin and a Whale.</title>
        <authorList>
            <person name="Kersulyte D."/>
            <person name="Rossi M."/>
            <person name="Berg D.E."/>
        </authorList>
    </citation>
    <scope>NUCLEOTIDE SEQUENCE [LARGE SCALE GENOMIC DNA]</scope>
    <source>
        <strain evidence="3 4">MIT 99-5656</strain>
    </source>
</reference>
<feature type="domain" description="Phage-Barnase-EndoU-ColicinE5/D-RelE like nuclease 3" evidence="2">
    <location>
        <begin position="213"/>
        <end position="323"/>
    </location>
</feature>
<sequence length="335" mass="38700">MYRDDLGGIDFVWGKGDKNGYGLEHILERREQQAINNGLSEQEAKEYALNVIKSIPEILEKGEKKPKGKRQGIEYNRMRVGLSDKIGNKKLNNQWVISSYEVYNSENELLLHSLAQDYKGQVKPLNSLENNHTTENLTTKEPNKEANTLKAYNESFENKNKEKNMKKLSFDEIKQLIDNAPTKGKDILLIGNENLTPEIVEYIHKKQRKVGIEKLNENEIKAFNFEYPKNAKIIIDYQGIQHALNKHGVNSANVRLSKQLPITYTDIANYRNIVNNADETIKKGNRIMSYKQINGHFVVVEQINRNQSEFLFKTMFKEKGNYKNGADYKKNISEN</sequence>
<name>I0EQ55_HELCM</name>
<dbReference type="OrthoDB" id="5363768at2"/>
<dbReference type="AlphaFoldDB" id="I0EQ55"/>
<dbReference type="HOGENOM" id="CLU_007296_0_0_7"/>
<protein>
    <recommendedName>
        <fullName evidence="5">Phage-Barnase-EndoU-ColicinE5/D-RelE like nuclease 3 domain-containing protein</fullName>
    </recommendedName>
</protein>
<evidence type="ECO:0008006" key="5">
    <source>
        <dbReference type="Google" id="ProtNLM"/>
    </source>
</evidence>
<dbReference type="PATRIC" id="fig|1163745.3.peg.48"/>
<dbReference type="EMBL" id="CP003481">
    <property type="protein sequence ID" value="AFI05074.1"/>
    <property type="molecule type" value="Genomic_DNA"/>
</dbReference>
<dbReference type="KEGG" id="hcm:HCD_00210"/>
<dbReference type="Proteomes" id="UP000005013">
    <property type="component" value="Chromosome"/>
</dbReference>
<dbReference type="Pfam" id="PF18812">
    <property type="entry name" value="PBECR3"/>
    <property type="match status" value="1"/>
</dbReference>
<organism evidence="3 4">
    <name type="scientific">Helicobacter cetorum (strain ATCC BAA-540 / CCUG 52418 / MIT 99-5656)</name>
    <dbReference type="NCBI Taxonomy" id="1163745"/>
    <lineage>
        <taxon>Bacteria</taxon>
        <taxon>Pseudomonadati</taxon>
        <taxon>Campylobacterota</taxon>
        <taxon>Epsilonproteobacteria</taxon>
        <taxon>Campylobacterales</taxon>
        <taxon>Helicobacteraceae</taxon>
        <taxon>Helicobacter</taxon>
    </lineage>
</organism>
<dbReference type="InterPro" id="IPR041301">
    <property type="entry name" value="PBECR3"/>
</dbReference>
<gene>
    <name evidence="3" type="ordered locus">HCD_00210</name>
</gene>
<accession>I0EQ55</accession>
<dbReference type="RefSeq" id="WP_014658603.1">
    <property type="nucleotide sequence ID" value="NC_017735.1"/>
</dbReference>
<dbReference type="STRING" id="1163745.HCD_00210"/>
<evidence type="ECO:0000313" key="4">
    <source>
        <dbReference type="Proteomes" id="UP000005013"/>
    </source>
</evidence>
<feature type="domain" description="Phage-Barnase-EndoU-ColicinE5/D-RelE-like nuclease" evidence="1">
    <location>
        <begin position="1"/>
        <end position="103"/>
    </location>
</feature>
<evidence type="ECO:0000259" key="2">
    <source>
        <dbReference type="Pfam" id="PF18812"/>
    </source>
</evidence>